<dbReference type="Pfam" id="PF00227">
    <property type="entry name" value="Proteasome"/>
    <property type="match status" value="1"/>
</dbReference>
<feature type="non-terminal residue" evidence="2">
    <location>
        <position position="1"/>
    </location>
</feature>
<evidence type="ECO:0000313" key="2">
    <source>
        <dbReference type="EMBL" id="QQP35417.1"/>
    </source>
</evidence>
<dbReference type="SUPFAM" id="SSF56235">
    <property type="entry name" value="N-terminal nucleophile aminohydrolases (Ntn hydrolases)"/>
    <property type="match status" value="1"/>
</dbReference>
<dbReference type="OrthoDB" id="5835702at2759"/>
<dbReference type="InterPro" id="IPR029055">
    <property type="entry name" value="Ntn_hydrolases_N"/>
</dbReference>
<dbReference type="GO" id="GO:0051603">
    <property type="term" value="P:proteolysis involved in protein catabolic process"/>
    <property type="evidence" value="ECO:0007669"/>
    <property type="project" value="InterPro"/>
</dbReference>
<keyword evidence="1 2" id="KW-0647">Proteasome</keyword>
<dbReference type="AlphaFoldDB" id="A0A7T8GPT5"/>
<dbReference type="Proteomes" id="UP000595437">
    <property type="component" value="Chromosome 18"/>
</dbReference>
<dbReference type="InterPro" id="IPR050115">
    <property type="entry name" value="Proteasome_alpha"/>
</dbReference>
<evidence type="ECO:0000313" key="3">
    <source>
        <dbReference type="Proteomes" id="UP000595437"/>
    </source>
</evidence>
<dbReference type="PANTHER" id="PTHR11599">
    <property type="entry name" value="PROTEASOME SUBUNIT ALPHA/BETA"/>
    <property type="match status" value="1"/>
</dbReference>
<accession>A0A7T8GPT5</accession>
<evidence type="ECO:0000256" key="1">
    <source>
        <dbReference type="ARBA" id="ARBA00022942"/>
    </source>
</evidence>
<proteinExistence type="predicted"/>
<protein>
    <submittedName>
        <fullName evidence="2">Proteasome subunit alpha type</fullName>
    </submittedName>
</protein>
<name>A0A7T8GPT5_CALRO</name>
<dbReference type="GO" id="GO:0005839">
    <property type="term" value="C:proteasome core complex"/>
    <property type="evidence" value="ECO:0007669"/>
    <property type="project" value="InterPro"/>
</dbReference>
<gene>
    <name evidence="2" type="ORF">FKW44_023636</name>
</gene>
<dbReference type="InterPro" id="IPR001353">
    <property type="entry name" value="Proteasome_sua/b"/>
</dbReference>
<dbReference type="Gene3D" id="3.60.20.10">
    <property type="entry name" value="Glutamine Phosphoribosylpyrophosphate, subunit 1, domain 1"/>
    <property type="match status" value="1"/>
</dbReference>
<sequence>AAQWKYEYGYEIPVDCLTKRMADINQVYTQNAEMRPLGTTMILIAIEEEDPRPRLYKCDPAGYYSAYKAVSAGLSREETIMMAINCLCNIHSTEFKASEIEEEVDGHLVAIAERD</sequence>
<dbReference type="EMBL" id="CP045907">
    <property type="protein sequence ID" value="QQP35417.1"/>
    <property type="molecule type" value="Genomic_DNA"/>
</dbReference>
<keyword evidence="3" id="KW-1185">Reference proteome</keyword>
<organism evidence="2 3">
    <name type="scientific">Caligus rogercresseyi</name>
    <name type="common">Sea louse</name>
    <dbReference type="NCBI Taxonomy" id="217165"/>
    <lineage>
        <taxon>Eukaryota</taxon>
        <taxon>Metazoa</taxon>
        <taxon>Ecdysozoa</taxon>
        <taxon>Arthropoda</taxon>
        <taxon>Crustacea</taxon>
        <taxon>Multicrustacea</taxon>
        <taxon>Hexanauplia</taxon>
        <taxon>Copepoda</taxon>
        <taxon>Siphonostomatoida</taxon>
        <taxon>Caligidae</taxon>
        <taxon>Caligus</taxon>
    </lineage>
</organism>
<reference evidence="3" key="1">
    <citation type="submission" date="2021-01" db="EMBL/GenBank/DDBJ databases">
        <title>Caligus Genome Assembly.</title>
        <authorList>
            <person name="Gallardo-Escarate C."/>
        </authorList>
    </citation>
    <scope>NUCLEOTIDE SEQUENCE [LARGE SCALE GENOMIC DNA]</scope>
</reference>